<dbReference type="GO" id="GO:0006751">
    <property type="term" value="P:glutathione catabolic process"/>
    <property type="evidence" value="ECO:0007669"/>
    <property type="project" value="UniProtKB-UniRule"/>
</dbReference>
<keyword evidence="8" id="KW-0378">Hydrolase</keyword>
<dbReference type="Gene3D" id="3.60.20.40">
    <property type="match status" value="1"/>
</dbReference>
<evidence type="ECO:0000256" key="8">
    <source>
        <dbReference type="RuleBase" id="RU368068"/>
    </source>
</evidence>
<dbReference type="PANTHER" id="PTHR11686">
    <property type="entry name" value="GAMMA GLUTAMYL TRANSPEPTIDASE"/>
    <property type="match status" value="1"/>
</dbReference>
<dbReference type="PANTHER" id="PTHR11686:SF9">
    <property type="entry name" value="RE13973P"/>
    <property type="match status" value="1"/>
</dbReference>
<sequence>MTNRYLYRSIDGDDKHYSRFFRLLNKLKFIIIAILFLVFIILLGSLIFRENFTEKFNKENESSGLIIAKNGAVAAEVANCSQFGVDVLKEGGNAVDAAITSMICVGTVNSFSAGIGGGGFMLIRLPNGSAEVIDFREVAPIKSNKYMLNPDNILPGLTIGVPGEIAGMKLAHERYGKLPWKRLFMPSINMGRNGFPVPTELSIRLMLYKNRVLNNPILSSIYAPNDGKLLKEGETLYRTNYSITLEKIANNYTEFYKGSIAKSLIKTIQDAGGIMILEDLANYHPVVRKPIIGYYNGRKIITTPEPASGAVLIFLLNLLEKYELHKNGLTGINLHRMVEALKFGFARRTEIGDSAFFENKTEHNLRILELISKEYADIVRKNLTDDKTNNPNYYNPLYAEVNDHGTTHLSAIDNDDMAVSFTSTINGIWGSKVIDSNTGIILNNQMDDFSRPGEPDFFGMFPSPHNFIKPGKKPLSSTIPTVIEKDGKLELVIGGSGGTKIISAVLQVIINSLDFDMNLLLAVNNPRLHQQLFPEHAFFESGFSFKLIENLLEIGHVIQMANIHDRRFSAIVQAVRKFKNNTIHAASDFRKLGKAAGY</sequence>
<feature type="binding site" evidence="7">
    <location>
        <begin position="476"/>
        <end position="477"/>
    </location>
    <ligand>
        <name>L-glutamate</name>
        <dbReference type="ChEBI" id="CHEBI:29985"/>
    </ligand>
</feature>
<evidence type="ECO:0000313" key="11">
    <source>
        <dbReference type="Proteomes" id="UP000266861"/>
    </source>
</evidence>
<dbReference type="EMBL" id="PQFF01000024">
    <property type="protein sequence ID" value="RHZ88024.1"/>
    <property type="molecule type" value="Genomic_DNA"/>
</dbReference>
<dbReference type="EC" id="2.3.2.2" evidence="8"/>
<accession>A0A397JS70</accession>
<dbReference type="SUPFAM" id="SSF56235">
    <property type="entry name" value="N-terminal nucleophile aminohydrolases (Ntn hydrolases)"/>
    <property type="match status" value="1"/>
</dbReference>
<keyword evidence="11" id="KW-1185">Reference proteome</keyword>
<feature type="binding site" evidence="7">
    <location>
        <position position="136"/>
    </location>
    <ligand>
        <name>L-glutamate</name>
        <dbReference type="ChEBI" id="CHEBI:29985"/>
    </ligand>
</feature>
<keyword evidence="9" id="KW-1133">Transmembrane helix</keyword>
<protein>
    <recommendedName>
        <fullName evidence="8">Glutathione hydrolase</fullName>
        <ecNumber evidence="8">2.3.2.2</ecNumber>
        <ecNumber evidence="8">3.4.19.13</ecNumber>
    </recommendedName>
    <alternativeName>
        <fullName evidence="8">Gamma-glutamyltransferase</fullName>
    </alternativeName>
    <alternativeName>
        <fullName evidence="8">Gamma-glutamyltranspeptidase</fullName>
    </alternativeName>
</protein>
<feature type="transmembrane region" description="Helical" evidence="9">
    <location>
        <begin position="29"/>
        <end position="48"/>
    </location>
</feature>
<dbReference type="FunFam" id="3.60.20.40:FF:000001">
    <property type="entry name" value="Gamma-glutamyltranspeptidase 1"/>
    <property type="match status" value="1"/>
</dbReference>
<dbReference type="AlphaFoldDB" id="A0A397JS70"/>
<evidence type="ECO:0000256" key="9">
    <source>
        <dbReference type="SAM" id="Phobius"/>
    </source>
</evidence>
<comment type="pathway">
    <text evidence="3 8">Sulfur metabolism; glutathione metabolism.</text>
</comment>
<comment type="function">
    <text evidence="8">Cleaves the gamma-glutamyl peptide bond of glutathione and glutathione conjugates.</text>
</comment>
<dbReference type="GO" id="GO:0103068">
    <property type="term" value="F:leukotriene C4 gamma-glutamyl transferase activity"/>
    <property type="evidence" value="ECO:0007669"/>
    <property type="project" value="UniProtKB-EC"/>
</dbReference>
<feature type="binding site" evidence="7">
    <location>
        <position position="498"/>
    </location>
    <ligand>
        <name>L-glutamate</name>
        <dbReference type="ChEBI" id="CHEBI:29985"/>
    </ligand>
</feature>
<dbReference type="GO" id="GO:0005886">
    <property type="term" value="C:plasma membrane"/>
    <property type="evidence" value="ECO:0007669"/>
    <property type="project" value="TreeGrafter"/>
</dbReference>
<comment type="catalytic activity">
    <reaction evidence="5 8">
        <text>an N-terminal (5-L-glutamyl)-[peptide] + an alpha-amino acid = 5-L-glutamyl amino acid + an N-terminal L-alpha-aminoacyl-[peptide]</text>
        <dbReference type="Rhea" id="RHEA:23904"/>
        <dbReference type="Rhea" id="RHEA-COMP:9780"/>
        <dbReference type="Rhea" id="RHEA-COMP:9795"/>
        <dbReference type="ChEBI" id="CHEBI:77644"/>
        <dbReference type="ChEBI" id="CHEBI:78597"/>
        <dbReference type="ChEBI" id="CHEBI:78599"/>
        <dbReference type="ChEBI" id="CHEBI:78608"/>
        <dbReference type="EC" id="2.3.2.2"/>
    </reaction>
</comment>
<name>A0A397JS70_9GLOM</name>
<keyword evidence="8" id="KW-0808">Transferase</keyword>
<evidence type="ECO:0000256" key="3">
    <source>
        <dbReference type="ARBA" id="ARBA00005115"/>
    </source>
</evidence>
<evidence type="ECO:0000256" key="4">
    <source>
        <dbReference type="ARBA" id="ARBA00009381"/>
    </source>
</evidence>
<dbReference type="Gene3D" id="1.10.246.130">
    <property type="match status" value="1"/>
</dbReference>
<evidence type="ECO:0000256" key="2">
    <source>
        <dbReference type="ARBA" id="ARBA00001089"/>
    </source>
</evidence>
<dbReference type="Pfam" id="PF01019">
    <property type="entry name" value="G_glu_transpept"/>
    <property type="match status" value="1"/>
</dbReference>
<dbReference type="InterPro" id="IPR043138">
    <property type="entry name" value="GGT_lsub"/>
</dbReference>
<dbReference type="FunFam" id="1.10.246.130:FF:000001">
    <property type="entry name" value="Gamma-glutamyltransferase 5 isoform 1"/>
    <property type="match status" value="1"/>
</dbReference>
<feature type="binding site" evidence="7">
    <location>
        <position position="448"/>
    </location>
    <ligand>
        <name>L-glutamate</name>
        <dbReference type="ChEBI" id="CHEBI:29985"/>
    </ligand>
</feature>
<evidence type="ECO:0000256" key="6">
    <source>
        <dbReference type="PIRSR" id="PIRSR600101-1"/>
    </source>
</evidence>
<dbReference type="UniPathway" id="UPA00204"/>
<keyword evidence="9" id="KW-0812">Transmembrane</keyword>
<dbReference type="GO" id="GO:0000324">
    <property type="term" value="C:fungal-type vacuole"/>
    <property type="evidence" value="ECO:0007669"/>
    <property type="project" value="TreeGrafter"/>
</dbReference>
<feature type="active site" description="Nucleophile" evidence="6">
    <location>
        <position position="406"/>
    </location>
</feature>
<dbReference type="InterPro" id="IPR029055">
    <property type="entry name" value="Ntn_hydrolases_N"/>
</dbReference>
<comment type="catalytic activity">
    <reaction evidence="1 8">
        <text>an S-substituted glutathione + H2O = an S-substituted L-cysteinylglycine + L-glutamate</text>
        <dbReference type="Rhea" id="RHEA:59468"/>
        <dbReference type="ChEBI" id="CHEBI:15377"/>
        <dbReference type="ChEBI" id="CHEBI:29985"/>
        <dbReference type="ChEBI" id="CHEBI:90779"/>
        <dbReference type="ChEBI" id="CHEBI:143103"/>
        <dbReference type="EC" id="3.4.19.13"/>
    </reaction>
</comment>
<comment type="similarity">
    <text evidence="4">Belongs to the gamma-glutamyltransferase family.</text>
</comment>
<feature type="binding site" evidence="7">
    <location>
        <begin position="424"/>
        <end position="426"/>
    </location>
    <ligand>
        <name>L-glutamate</name>
        <dbReference type="ChEBI" id="CHEBI:29985"/>
    </ligand>
</feature>
<reference evidence="10 11" key="1">
    <citation type="submission" date="2018-08" db="EMBL/GenBank/DDBJ databases">
        <title>Genome and evolution of the arbuscular mycorrhizal fungus Diversispora epigaea (formerly Glomus versiforme) and its bacterial endosymbionts.</title>
        <authorList>
            <person name="Sun X."/>
            <person name="Fei Z."/>
            <person name="Harrison M."/>
        </authorList>
    </citation>
    <scope>NUCLEOTIDE SEQUENCE [LARGE SCALE GENOMIC DNA]</scope>
    <source>
        <strain evidence="10 11">IT104</strain>
    </source>
</reference>
<dbReference type="InterPro" id="IPR043137">
    <property type="entry name" value="GGT_ssub_C"/>
</dbReference>
<dbReference type="InterPro" id="IPR000101">
    <property type="entry name" value="GGT_peptidase"/>
</dbReference>
<dbReference type="GO" id="GO:0036374">
    <property type="term" value="F:glutathione hydrolase activity"/>
    <property type="evidence" value="ECO:0007669"/>
    <property type="project" value="UniProtKB-UniRule"/>
</dbReference>
<evidence type="ECO:0000256" key="5">
    <source>
        <dbReference type="ARBA" id="ARBA00047417"/>
    </source>
</evidence>
<dbReference type="EC" id="3.4.19.13" evidence="8"/>
<proteinExistence type="inferred from homology"/>
<evidence type="ECO:0000256" key="1">
    <source>
        <dbReference type="ARBA" id="ARBA00001049"/>
    </source>
</evidence>
<dbReference type="PRINTS" id="PR01210">
    <property type="entry name" value="GGTRANSPTASE"/>
</dbReference>
<comment type="catalytic activity">
    <reaction evidence="2 8">
        <text>glutathione + H2O = L-cysteinylglycine + L-glutamate</text>
        <dbReference type="Rhea" id="RHEA:28807"/>
        <dbReference type="ChEBI" id="CHEBI:15377"/>
        <dbReference type="ChEBI" id="CHEBI:29985"/>
        <dbReference type="ChEBI" id="CHEBI:57925"/>
        <dbReference type="ChEBI" id="CHEBI:61694"/>
        <dbReference type="EC" id="3.4.19.13"/>
    </reaction>
</comment>
<keyword evidence="8" id="KW-0012">Acyltransferase</keyword>
<dbReference type="NCBIfam" id="TIGR00066">
    <property type="entry name" value="g_glut_trans"/>
    <property type="match status" value="1"/>
</dbReference>
<organism evidence="10 11">
    <name type="scientific">Diversispora epigaea</name>
    <dbReference type="NCBI Taxonomy" id="1348612"/>
    <lineage>
        <taxon>Eukaryota</taxon>
        <taxon>Fungi</taxon>
        <taxon>Fungi incertae sedis</taxon>
        <taxon>Mucoromycota</taxon>
        <taxon>Glomeromycotina</taxon>
        <taxon>Glomeromycetes</taxon>
        <taxon>Diversisporales</taxon>
        <taxon>Diversisporaceae</taxon>
        <taxon>Diversispora</taxon>
    </lineage>
</organism>
<evidence type="ECO:0000256" key="7">
    <source>
        <dbReference type="PIRSR" id="PIRSR600101-2"/>
    </source>
</evidence>
<keyword evidence="9" id="KW-0472">Membrane</keyword>
<dbReference type="Proteomes" id="UP000266861">
    <property type="component" value="Unassembled WGS sequence"/>
</dbReference>
<gene>
    <name evidence="10" type="ORF">Glove_26g92</name>
</gene>
<comment type="caution">
    <text evidence="10">The sequence shown here is derived from an EMBL/GenBank/DDBJ whole genome shotgun (WGS) entry which is preliminary data.</text>
</comment>
<dbReference type="OrthoDB" id="1081007at2759"/>
<evidence type="ECO:0000313" key="10">
    <source>
        <dbReference type="EMBL" id="RHZ88024.1"/>
    </source>
</evidence>
<dbReference type="STRING" id="1348612.A0A397JS70"/>